<dbReference type="eggNOG" id="ENOG5030P8C">
    <property type="taxonomic scope" value="Bacteria"/>
</dbReference>
<gene>
    <name evidence="3" type="ordered locus">Cgl0275</name>
</gene>
<feature type="compositionally biased region" description="Polar residues" evidence="1">
    <location>
        <begin position="102"/>
        <end position="125"/>
    </location>
</feature>
<keyword evidence="2" id="KW-0812">Transmembrane</keyword>
<organism evidence="3 4">
    <name type="scientific">Corynebacterium glutamicum (strain ATCC 13032 / DSM 20300 / JCM 1318 / BCRC 11384 / CCUG 27702 / LMG 3730 / NBRC 12168 / NCIMB 10025 / NRRL B-2784 / 534)</name>
    <dbReference type="NCBI Taxonomy" id="196627"/>
    <lineage>
        <taxon>Bacteria</taxon>
        <taxon>Bacillati</taxon>
        <taxon>Actinomycetota</taxon>
        <taxon>Actinomycetes</taxon>
        <taxon>Mycobacteriales</taxon>
        <taxon>Corynebacteriaceae</taxon>
        <taxon>Corynebacterium</taxon>
    </lineage>
</organism>
<keyword evidence="2" id="KW-1133">Transmembrane helix</keyword>
<dbReference type="Proteomes" id="UP000000582">
    <property type="component" value="Chromosome"/>
</dbReference>
<dbReference type="BioCyc" id="CORYNE:G18NG-9829-MONOMER"/>
<feature type="compositionally biased region" description="Low complexity" evidence="1">
    <location>
        <begin position="127"/>
        <end position="139"/>
    </location>
</feature>
<dbReference type="EMBL" id="BA000036">
    <property type="protein sequence ID" value="BAB97667.1"/>
    <property type="molecule type" value="Genomic_DNA"/>
</dbReference>
<dbReference type="AlphaFoldDB" id="Q8NTN2"/>
<reference evidence="4" key="1">
    <citation type="journal article" date="2003" name="Appl. Microbiol. Biotechnol.">
        <title>The Corynebacterium glutamicum genome: features and impacts on biotechnological processes.</title>
        <authorList>
            <person name="Ikeda M."/>
            <person name="Nakagawa S."/>
        </authorList>
    </citation>
    <scope>NUCLEOTIDE SEQUENCE [LARGE SCALE GENOMIC DNA]</scope>
    <source>
        <strain evidence="4">ATCC 13032 / DSM 20300 / BCRC 11384 / JCM 1318 / LMG 3730 / NCIMB 10025</strain>
    </source>
</reference>
<dbReference type="STRING" id="196627.cg0332"/>
<keyword evidence="4" id="KW-1185">Reference proteome</keyword>
<evidence type="ECO:0000256" key="2">
    <source>
        <dbReference type="SAM" id="Phobius"/>
    </source>
</evidence>
<name>Q8NTN2_CORGL</name>
<feature type="transmembrane region" description="Helical" evidence="2">
    <location>
        <begin position="79"/>
        <end position="100"/>
    </location>
</feature>
<feature type="region of interest" description="Disordered" evidence="1">
    <location>
        <begin position="102"/>
        <end position="187"/>
    </location>
</feature>
<dbReference type="PATRIC" id="fig|196627.13.peg.278"/>
<proteinExistence type="predicted"/>
<dbReference type="HOGENOM" id="CLU_139033_0_0_11"/>
<keyword evidence="2" id="KW-0472">Membrane</keyword>
<dbReference type="KEGG" id="cgl:Cgl0275"/>
<evidence type="ECO:0000313" key="3">
    <source>
        <dbReference type="EMBL" id="BAB97667.1"/>
    </source>
</evidence>
<sequence>MFPPNSPTDHSMGIPLIKKSLNEPILMINPGNFLMIPPQTATSRTWSENSHLHFILVPNNGIQIELIKGEPPMKSLPRFAPLITILALLVLVAIGGSALANNRATPNVESEPATVNQRSTPTTSAYEPPATESPEEPTTQIQESPVQPPVPAPAQIPQAPQVPLNYQYYDDDWDDDDDDFDDDWDDD</sequence>
<protein>
    <submittedName>
        <fullName evidence="3">Uncharacterized protein</fullName>
    </submittedName>
</protein>
<evidence type="ECO:0000313" key="4">
    <source>
        <dbReference type="Proteomes" id="UP000000582"/>
    </source>
</evidence>
<feature type="compositionally biased region" description="Acidic residues" evidence="1">
    <location>
        <begin position="169"/>
        <end position="187"/>
    </location>
</feature>
<accession>Q8NTN2</accession>
<evidence type="ECO:0000256" key="1">
    <source>
        <dbReference type="SAM" id="MobiDB-lite"/>
    </source>
</evidence>